<dbReference type="PANTHER" id="PTHR12369:SF5">
    <property type="entry name" value="HEXOSYLTRANSFERASE"/>
    <property type="match status" value="1"/>
</dbReference>
<keyword evidence="5 9" id="KW-0735">Signal-anchor</keyword>
<dbReference type="Pfam" id="PF05679">
    <property type="entry name" value="CHGN"/>
    <property type="match status" value="1"/>
</dbReference>
<evidence type="ECO:0000256" key="2">
    <source>
        <dbReference type="ARBA" id="ARBA00009239"/>
    </source>
</evidence>
<dbReference type="InterPro" id="IPR008428">
    <property type="entry name" value="Chond_GalNAc"/>
</dbReference>
<keyword evidence="6 9" id="KW-1133">Transmembrane helix</keyword>
<dbReference type="Gene3D" id="3.90.550.10">
    <property type="entry name" value="Spore Coat Polysaccharide Biosynthesis Protein SpsA, Chain A"/>
    <property type="match status" value="1"/>
</dbReference>
<dbReference type="PROSITE" id="PS51820">
    <property type="entry name" value="PA14"/>
    <property type="match status" value="1"/>
</dbReference>
<proteinExistence type="inferred from homology"/>
<evidence type="ECO:0000313" key="11">
    <source>
        <dbReference type="EMBL" id="KAK2573778.1"/>
    </source>
</evidence>
<evidence type="ECO:0000256" key="8">
    <source>
        <dbReference type="ARBA" id="ARBA00023136"/>
    </source>
</evidence>
<sequence length="632" mass="72990">MVLRKVQRGVFLLIPIYICLVLMGFFAFLFTRDRPPKKTFKVTVTSDAFLSKPVEAGNNSDVKFNGSIRGVLNLHVWKDLCGLDVDSLRKTPLFPHHPHERLFIKNFDTTRQEDNYGQRIFGFIVPKVSGLYKFGISSDDTSELWLSFDDKPSNLRLIASVFSPNESAWTNNLVFSKYPMQLSRNIRLLAHDRYVVEVLHKQSYGNGHVEVYWQTPESHKLEGITEQFLYSFFDDRQSNESQFRQQDLENLYTWTPSHTKQGMFKGSDLSHRFNYTSLPFFNKTLLKGVLPTCAYKPSYIVETTLKRYQGVTLVHLSLVYPNDSTSLQTAGTGWARGNLVIDDQTVNEVVDKFMASFLLRHREYYLQRIINIEQNPDPKKGNRFLLELQLGVIGSDLSLRLSEYVYVPTEGEEVCFPQEMQWENNATIYFILPVKNQGKWVHHFALQLSNMSRKTGDLNFHVIIIDFESKDVDIEALFNVWPLKGRHTLIKMTGPFYKTLAIQKGVEAVPNTSDIVFLFDLHIDVPVGLLDSVRKHTIMGKMVYAPVVGRLDCGVFPSDPRGFWQEDGFGILSIFKRDWNTFGGMNVKDFSTKWGGEDWDLVDRVLSSQLEIERLKQPGLFHYYHSRTGMWQ</sequence>
<dbReference type="SUPFAM" id="SSF53448">
    <property type="entry name" value="Nucleotide-diphospho-sugar transferases"/>
    <property type="match status" value="1"/>
</dbReference>
<dbReference type="Gene3D" id="2.60.120.1560">
    <property type="match status" value="1"/>
</dbReference>
<dbReference type="SUPFAM" id="SSF56988">
    <property type="entry name" value="Anthrax protective antigen"/>
    <property type="match status" value="1"/>
</dbReference>
<dbReference type="GO" id="GO:0008376">
    <property type="term" value="F:acetylgalactosaminyltransferase activity"/>
    <property type="evidence" value="ECO:0007669"/>
    <property type="project" value="InterPro"/>
</dbReference>
<gene>
    <name evidence="11" type="ORF">P5673_001472</name>
</gene>
<evidence type="ECO:0000256" key="4">
    <source>
        <dbReference type="ARBA" id="ARBA00022692"/>
    </source>
</evidence>
<dbReference type="AlphaFoldDB" id="A0AAD9R628"/>
<organism evidence="11 12">
    <name type="scientific">Acropora cervicornis</name>
    <name type="common">Staghorn coral</name>
    <dbReference type="NCBI Taxonomy" id="6130"/>
    <lineage>
        <taxon>Eukaryota</taxon>
        <taxon>Metazoa</taxon>
        <taxon>Cnidaria</taxon>
        <taxon>Anthozoa</taxon>
        <taxon>Hexacorallia</taxon>
        <taxon>Scleractinia</taxon>
        <taxon>Astrocoeniina</taxon>
        <taxon>Acroporidae</taxon>
        <taxon>Acropora</taxon>
    </lineage>
</organism>
<dbReference type="EC" id="2.4.1.-" evidence="9"/>
<reference evidence="11" key="1">
    <citation type="journal article" date="2023" name="G3 (Bethesda)">
        <title>Whole genome assembly and annotation of the endangered Caribbean coral Acropora cervicornis.</title>
        <authorList>
            <person name="Selwyn J.D."/>
            <person name="Vollmer S.V."/>
        </authorList>
    </citation>
    <scope>NUCLEOTIDE SEQUENCE</scope>
    <source>
        <strain evidence="11">K2</strain>
    </source>
</reference>
<reference evidence="11" key="2">
    <citation type="journal article" date="2023" name="Science">
        <title>Genomic signatures of disease resistance in endangered staghorn corals.</title>
        <authorList>
            <person name="Vollmer S.V."/>
            <person name="Selwyn J.D."/>
            <person name="Despard B.A."/>
            <person name="Roesel C.L."/>
        </authorList>
    </citation>
    <scope>NUCLEOTIDE SEQUENCE</scope>
    <source>
        <strain evidence="11">K2</strain>
    </source>
</reference>
<evidence type="ECO:0000256" key="7">
    <source>
        <dbReference type="ARBA" id="ARBA00023034"/>
    </source>
</evidence>
<protein>
    <recommendedName>
        <fullName evidence="9">Hexosyltransferase</fullName>
        <ecNumber evidence="9">2.4.1.-</ecNumber>
    </recommendedName>
</protein>
<accession>A0AAD9R628</accession>
<feature type="transmembrane region" description="Helical" evidence="9">
    <location>
        <begin position="12"/>
        <end position="30"/>
    </location>
</feature>
<dbReference type="InterPro" id="IPR011658">
    <property type="entry name" value="PA14_dom"/>
</dbReference>
<dbReference type="InterPro" id="IPR029044">
    <property type="entry name" value="Nucleotide-diphossugar_trans"/>
</dbReference>
<evidence type="ECO:0000256" key="1">
    <source>
        <dbReference type="ARBA" id="ARBA00004447"/>
    </source>
</evidence>
<comment type="subcellular location">
    <subcellularLocation>
        <location evidence="1 9">Golgi apparatus</location>
        <location evidence="1 9">Golgi stack membrane</location>
        <topology evidence="1 9">Single-pass type II membrane protein</topology>
    </subcellularLocation>
</comment>
<dbReference type="Proteomes" id="UP001249851">
    <property type="component" value="Unassembled WGS sequence"/>
</dbReference>
<keyword evidence="4 9" id="KW-0812">Transmembrane</keyword>
<evidence type="ECO:0000259" key="10">
    <source>
        <dbReference type="PROSITE" id="PS51820"/>
    </source>
</evidence>
<dbReference type="PANTHER" id="PTHR12369">
    <property type="entry name" value="CHONDROITIN SYNTHASE"/>
    <property type="match status" value="1"/>
</dbReference>
<dbReference type="EMBL" id="JARQWQ010000002">
    <property type="protein sequence ID" value="KAK2573778.1"/>
    <property type="molecule type" value="Genomic_DNA"/>
</dbReference>
<keyword evidence="12" id="KW-1185">Reference proteome</keyword>
<comment type="similarity">
    <text evidence="2 9">Belongs to the chondroitin N-acetylgalactosaminyltransferase family.</text>
</comment>
<evidence type="ECO:0000256" key="9">
    <source>
        <dbReference type="RuleBase" id="RU364016"/>
    </source>
</evidence>
<dbReference type="InterPro" id="IPR051227">
    <property type="entry name" value="CS_glycosyltransferase"/>
</dbReference>
<dbReference type="Pfam" id="PF07691">
    <property type="entry name" value="PA14"/>
    <property type="match status" value="1"/>
</dbReference>
<keyword evidence="7 9" id="KW-0333">Golgi apparatus</keyword>
<evidence type="ECO:0000256" key="3">
    <source>
        <dbReference type="ARBA" id="ARBA00022679"/>
    </source>
</evidence>
<evidence type="ECO:0000313" key="12">
    <source>
        <dbReference type="Proteomes" id="UP001249851"/>
    </source>
</evidence>
<evidence type="ECO:0000256" key="5">
    <source>
        <dbReference type="ARBA" id="ARBA00022968"/>
    </source>
</evidence>
<evidence type="ECO:0000256" key="6">
    <source>
        <dbReference type="ARBA" id="ARBA00022989"/>
    </source>
</evidence>
<comment type="caution">
    <text evidence="11">The sequence shown here is derived from an EMBL/GenBank/DDBJ whole genome shotgun (WGS) entry which is preliminary data.</text>
</comment>
<keyword evidence="8 9" id="KW-0472">Membrane</keyword>
<feature type="domain" description="PA14" evidence="10">
    <location>
        <begin position="67"/>
        <end position="228"/>
    </location>
</feature>
<name>A0AAD9R628_ACRCE</name>
<dbReference type="InterPro" id="IPR037524">
    <property type="entry name" value="PA14/GLEYA"/>
</dbReference>
<keyword evidence="3 9" id="KW-0808">Transferase</keyword>
<dbReference type="GO" id="GO:0032580">
    <property type="term" value="C:Golgi cisterna membrane"/>
    <property type="evidence" value="ECO:0007669"/>
    <property type="project" value="UniProtKB-SubCell"/>
</dbReference>